<dbReference type="RefSeq" id="WP_164722763.1">
    <property type="nucleotide sequence ID" value="NZ_JADULK010000011.1"/>
</dbReference>
<evidence type="ECO:0000313" key="9">
    <source>
        <dbReference type="Proteomes" id="UP000281904"/>
    </source>
</evidence>
<gene>
    <name evidence="8" type="primary">rfaL</name>
    <name evidence="7" type="ORF">I5U13_19085</name>
    <name evidence="8" type="ORF">NCTC10036_01653</name>
</gene>
<dbReference type="EMBL" id="LR134493">
    <property type="protein sequence ID" value="VEI63834.1"/>
    <property type="molecule type" value="Genomic_DNA"/>
</dbReference>
<dbReference type="PANTHER" id="PTHR37422:SF17">
    <property type="entry name" value="O-ANTIGEN LIGASE"/>
    <property type="match status" value="1"/>
</dbReference>
<protein>
    <submittedName>
        <fullName evidence="7 8">O-antigen ligase</fullName>
    </submittedName>
</protein>
<feature type="transmembrane region" description="Helical" evidence="5">
    <location>
        <begin position="62"/>
        <end position="82"/>
    </location>
</feature>
<dbReference type="Pfam" id="PF04932">
    <property type="entry name" value="Wzy_C"/>
    <property type="match status" value="1"/>
</dbReference>
<proteinExistence type="predicted"/>
<dbReference type="Proteomes" id="UP000624159">
    <property type="component" value="Unassembled WGS sequence"/>
</dbReference>
<keyword evidence="2 5" id="KW-0812">Transmembrane</keyword>
<dbReference type="GO" id="GO:0016020">
    <property type="term" value="C:membrane"/>
    <property type="evidence" value="ECO:0007669"/>
    <property type="project" value="UniProtKB-SubCell"/>
</dbReference>
<feature type="transmembrane region" description="Helical" evidence="5">
    <location>
        <begin position="185"/>
        <end position="210"/>
    </location>
</feature>
<feature type="transmembrane region" description="Helical" evidence="5">
    <location>
        <begin position="380"/>
        <end position="401"/>
    </location>
</feature>
<dbReference type="InterPro" id="IPR007016">
    <property type="entry name" value="O-antigen_ligase-rel_domated"/>
</dbReference>
<evidence type="ECO:0000313" key="7">
    <source>
        <dbReference type="EMBL" id="MBH1931766.1"/>
    </source>
</evidence>
<feature type="transmembrane region" description="Helical" evidence="5">
    <location>
        <begin position="122"/>
        <end position="140"/>
    </location>
</feature>
<feature type="transmembrane region" description="Helical" evidence="5">
    <location>
        <begin position="36"/>
        <end position="55"/>
    </location>
</feature>
<dbReference type="AlphaFoldDB" id="A0A448S813"/>
<name>A0A448S813_SERRU</name>
<evidence type="ECO:0000256" key="4">
    <source>
        <dbReference type="ARBA" id="ARBA00023136"/>
    </source>
</evidence>
<reference evidence="7 10" key="2">
    <citation type="submission" date="2020-11" db="EMBL/GenBank/DDBJ databases">
        <title>Enhanced detection system for hospital associated transmission using whole genome sequencing surveillance.</title>
        <authorList>
            <person name="Harrison L.H."/>
            <person name="Van Tyne D."/>
            <person name="Marsh J.W."/>
            <person name="Griffith M.P."/>
            <person name="Snyder D.J."/>
            <person name="Cooper V.S."/>
            <person name="Mustapha M."/>
        </authorList>
    </citation>
    <scope>NUCLEOTIDE SEQUENCE [LARGE SCALE GENOMIC DNA]</scope>
    <source>
        <strain evidence="7 10">SER00230</strain>
    </source>
</reference>
<evidence type="ECO:0000256" key="2">
    <source>
        <dbReference type="ARBA" id="ARBA00022692"/>
    </source>
</evidence>
<feature type="transmembrane region" description="Helical" evidence="5">
    <location>
        <begin position="339"/>
        <end position="360"/>
    </location>
</feature>
<dbReference type="PANTHER" id="PTHR37422">
    <property type="entry name" value="TEICHURONIC ACID BIOSYNTHESIS PROTEIN TUAE"/>
    <property type="match status" value="1"/>
</dbReference>
<evidence type="ECO:0000313" key="8">
    <source>
        <dbReference type="EMBL" id="VEI63834.1"/>
    </source>
</evidence>
<keyword evidence="10" id="KW-1185">Reference proteome</keyword>
<evidence type="ECO:0000313" key="10">
    <source>
        <dbReference type="Proteomes" id="UP000624159"/>
    </source>
</evidence>
<keyword evidence="8" id="KW-0436">Ligase</keyword>
<keyword evidence="4 5" id="KW-0472">Membrane</keyword>
<evidence type="ECO:0000256" key="3">
    <source>
        <dbReference type="ARBA" id="ARBA00022989"/>
    </source>
</evidence>
<comment type="subcellular location">
    <subcellularLocation>
        <location evidence="1">Membrane</location>
        <topology evidence="1">Multi-pass membrane protein</topology>
    </subcellularLocation>
</comment>
<dbReference type="GO" id="GO:0016874">
    <property type="term" value="F:ligase activity"/>
    <property type="evidence" value="ECO:0007669"/>
    <property type="project" value="UniProtKB-KW"/>
</dbReference>
<evidence type="ECO:0000259" key="6">
    <source>
        <dbReference type="Pfam" id="PF04932"/>
    </source>
</evidence>
<dbReference type="Proteomes" id="UP000281904">
    <property type="component" value="Chromosome"/>
</dbReference>
<feature type="transmembrane region" description="Helical" evidence="5">
    <location>
        <begin position="160"/>
        <end position="178"/>
    </location>
</feature>
<dbReference type="EMBL" id="JADULK010000011">
    <property type="protein sequence ID" value="MBH1931766.1"/>
    <property type="molecule type" value="Genomic_DNA"/>
</dbReference>
<feature type="transmembrane region" description="Helical" evidence="5">
    <location>
        <begin position="94"/>
        <end position="113"/>
    </location>
</feature>
<sequence length="412" mass="45804">MSKEKIPHPAFSYLIYLGCAIAFCTIPFGSTTGRNIFYISSYIAFIAFCLNFRYLTSNKKNLVLPGLFLGVGLASVLWVAAFKQPGEFIDLYRSYTSTGKLQIATAFILLYALNERLCMQRAFIAVALTTGIVVNIYSLYQGLFLDISRVELNFDRATVVAYLITAINLVMLQAILMLKCRYRLWLYILAFMLTYSTVILTGTRAAMLVYPVVVGISILATKDLLSRRNKLALVTAVPILLIVSGLVFKPQIEQRIADFKTNLQLIDQPQIDNSIISRISMQIVSLKAGTAAPLGESAEKRGDTIRNIIAHEPQLYGVMPYINVHMHNELLETYSIKGVWGVLLLLSLYISLFISAFRPHRNALLLGVTASLFVYGLSDVIFFSTECTVIFCLAIIASVLSGKKKAAIKVKP</sequence>
<evidence type="ECO:0000256" key="5">
    <source>
        <dbReference type="SAM" id="Phobius"/>
    </source>
</evidence>
<accession>A0A448S813</accession>
<feature type="transmembrane region" description="Helical" evidence="5">
    <location>
        <begin position="230"/>
        <end position="248"/>
    </location>
</feature>
<feature type="domain" description="O-antigen ligase-related" evidence="6">
    <location>
        <begin position="190"/>
        <end position="346"/>
    </location>
</feature>
<evidence type="ECO:0000256" key="1">
    <source>
        <dbReference type="ARBA" id="ARBA00004141"/>
    </source>
</evidence>
<dbReference type="InterPro" id="IPR051533">
    <property type="entry name" value="WaaL-like"/>
</dbReference>
<feature type="transmembrane region" description="Helical" evidence="5">
    <location>
        <begin position="12"/>
        <end position="30"/>
    </location>
</feature>
<reference evidence="8 9" key="1">
    <citation type="submission" date="2018-12" db="EMBL/GenBank/DDBJ databases">
        <authorList>
            <consortium name="Pathogen Informatics"/>
        </authorList>
    </citation>
    <scope>NUCLEOTIDE SEQUENCE [LARGE SCALE GENOMIC DNA]</scope>
    <source>
        <strain evidence="8 9">NCTC10036</strain>
    </source>
</reference>
<keyword evidence="3 5" id="KW-1133">Transmembrane helix</keyword>
<organism evidence="8 9">
    <name type="scientific">Serratia rubidaea</name>
    <name type="common">Serratia marinorubra</name>
    <dbReference type="NCBI Taxonomy" id="61652"/>
    <lineage>
        <taxon>Bacteria</taxon>
        <taxon>Pseudomonadati</taxon>
        <taxon>Pseudomonadota</taxon>
        <taxon>Gammaproteobacteria</taxon>
        <taxon>Enterobacterales</taxon>
        <taxon>Yersiniaceae</taxon>
        <taxon>Serratia</taxon>
    </lineage>
</organism>